<dbReference type="NCBIfam" id="NF040579">
    <property type="entry name" value="S1_dom_CvfD"/>
    <property type="match status" value="1"/>
</dbReference>
<dbReference type="InterPro" id="IPR012340">
    <property type="entry name" value="NA-bd_OB-fold"/>
</dbReference>
<dbReference type="SUPFAM" id="SSF50249">
    <property type="entry name" value="Nucleic acid-binding proteins"/>
    <property type="match status" value="1"/>
</dbReference>
<dbReference type="GO" id="GO:0005737">
    <property type="term" value="C:cytoplasm"/>
    <property type="evidence" value="ECO:0007669"/>
    <property type="project" value="UniProtKB-ARBA"/>
</dbReference>
<dbReference type="GO" id="GO:0003729">
    <property type="term" value="F:mRNA binding"/>
    <property type="evidence" value="ECO:0007669"/>
    <property type="project" value="TreeGrafter"/>
</dbReference>
<evidence type="ECO:0000313" key="2">
    <source>
        <dbReference type="EMBL" id="MPM45535.1"/>
    </source>
</evidence>
<evidence type="ECO:0000259" key="1">
    <source>
        <dbReference type="PROSITE" id="PS50126"/>
    </source>
</evidence>
<gene>
    <name evidence="2" type="primary">yugI_6</name>
    <name evidence="2" type="ORF">SDC9_92222</name>
</gene>
<dbReference type="EMBL" id="VSSQ01010914">
    <property type="protein sequence ID" value="MPM45535.1"/>
    <property type="molecule type" value="Genomic_DNA"/>
</dbReference>
<protein>
    <submittedName>
        <fullName evidence="2">General stress protein 13</fullName>
    </submittedName>
</protein>
<dbReference type="PRINTS" id="PR00681">
    <property type="entry name" value="RIBOSOMALS1"/>
</dbReference>
<dbReference type="PANTHER" id="PTHR10724:SF10">
    <property type="entry name" value="S1 RNA-BINDING DOMAIN-CONTAINING PROTEIN 1"/>
    <property type="match status" value="1"/>
</dbReference>
<dbReference type="InterPro" id="IPR050437">
    <property type="entry name" value="Ribos_protein_bS1-like"/>
</dbReference>
<dbReference type="AlphaFoldDB" id="A0A644ZX83"/>
<organism evidence="2">
    <name type="scientific">bioreactor metagenome</name>
    <dbReference type="NCBI Taxonomy" id="1076179"/>
    <lineage>
        <taxon>unclassified sequences</taxon>
        <taxon>metagenomes</taxon>
        <taxon>ecological metagenomes</taxon>
    </lineage>
</organism>
<dbReference type="Pfam" id="PF00575">
    <property type="entry name" value="S1"/>
    <property type="match status" value="1"/>
</dbReference>
<dbReference type="InterPro" id="IPR035104">
    <property type="entry name" value="Ribosomal_protein_S1-like"/>
</dbReference>
<comment type="caution">
    <text evidence="2">The sequence shown here is derived from an EMBL/GenBank/DDBJ whole genome shotgun (WGS) entry which is preliminary data.</text>
</comment>
<dbReference type="PROSITE" id="PS50126">
    <property type="entry name" value="S1"/>
    <property type="match status" value="1"/>
</dbReference>
<proteinExistence type="predicted"/>
<dbReference type="SMART" id="SM00316">
    <property type="entry name" value="S1"/>
    <property type="match status" value="1"/>
</dbReference>
<dbReference type="Gene3D" id="2.40.50.140">
    <property type="entry name" value="Nucleic acid-binding proteins"/>
    <property type="match status" value="1"/>
</dbReference>
<accession>A0A644ZX83</accession>
<reference evidence="2" key="1">
    <citation type="submission" date="2019-08" db="EMBL/GenBank/DDBJ databases">
        <authorList>
            <person name="Kucharzyk K."/>
            <person name="Murdoch R.W."/>
            <person name="Higgins S."/>
            <person name="Loffler F."/>
        </authorList>
    </citation>
    <scope>NUCLEOTIDE SEQUENCE</scope>
</reference>
<feature type="domain" description="S1 motif" evidence="1">
    <location>
        <begin position="7"/>
        <end position="76"/>
    </location>
</feature>
<dbReference type="FunFam" id="2.40.50.140:FF:000051">
    <property type="entry name" value="RNA-binding transcriptional accessory protein"/>
    <property type="match status" value="1"/>
</dbReference>
<name>A0A644ZX83_9ZZZZ</name>
<dbReference type="PANTHER" id="PTHR10724">
    <property type="entry name" value="30S RIBOSOMAL PROTEIN S1"/>
    <property type="match status" value="1"/>
</dbReference>
<dbReference type="GO" id="GO:0006412">
    <property type="term" value="P:translation"/>
    <property type="evidence" value="ECO:0007669"/>
    <property type="project" value="TreeGrafter"/>
</dbReference>
<dbReference type="InterPro" id="IPR003029">
    <property type="entry name" value="S1_domain"/>
</dbReference>
<dbReference type="GO" id="GO:0003735">
    <property type="term" value="F:structural constituent of ribosome"/>
    <property type="evidence" value="ECO:0007669"/>
    <property type="project" value="TreeGrafter"/>
</dbReference>
<sequence length="121" mass="13916">MKEITIGTITEGTVTGIQAYGAFIQLDEKTTGLVHISEISHNYISNISDYLKLGDKLRVKVIDIDKETKQVRLSLKALNLNPRKERIKRHRRPMVMKIGFKTVEEMLPQWISEAAKEKKHD</sequence>